<dbReference type="RefSeq" id="WP_068903537.1">
    <property type="nucleotide sequence ID" value="NZ_BDCX01000020.1"/>
</dbReference>
<gene>
    <name evidence="3" type="ORF">PS9374_06566</name>
</gene>
<sequence length="798" mass="87614">MGVLDDFPTSQRYLLDHHLTGLPHELFALYDADGRPGTDEAGRRAFGLWAQLRLSLGDEGGHEHSEEVLRSVREVADGDIPWTFEDTRVLWEIADALSSCGHTGHTELYRIPLAAIATLGYPERRRILGDVPPWHPAHRSPGRAALRKELTRVLTEPAEHGAAGVVRGLVWDGDPIARAMAGKYAARLAHPAVLPLLKHWCKAKANRPSEAWLAKARTLLTDDGVAVLREILSRVATHRESREPGGRVFLARRTALPLRGMLWTCEVIDAPWVSTLLGDVATNCGIGRNGTGGAAVCRNERLANAALNVLAQRGGLDTVGVLARVRARLRRPALLAKASNALDAVAEQEGLSHEQLVDRTVPAFGLGPDGVREEQVGDCVVRLDVEGPVLRFVNASGRVVKSAPQSIRKDPVLGDLKATLKDLKRTQAAERLRLEQMLIVERELSWQEAGQYFFDHPVTGPYTRALIWRLPDGFAGLPVWSGGGWAVADASGGSVRPAADTPVRLWHPIQESAEAVRGWRDHLLERGIRQPFKQAFREVYLLTPAEERTRTHSDRFKGHFVRYGQAKALLEQRGWSGLSIGHWDYECGGDVGAAVKTLAGWQASWGMQVASDPHQDDYGTASCAATDTIRFRHADIPGDAPLTEVPPLVFSELMRDADLAVGVGSLGLDQQAAAGHHGYWQSYGFGELTETARTRRDALARLLPRLKIADRVELTDRFLRVRGQLRTYRIHLGSGNILMEPNDAYLRIVPGRDRSASSVFLPFEEDGGILSVILSKAFLLADDTRISDPGITRQLVAT</sequence>
<proteinExistence type="predicted"/>
<organism evidence="3 4">
    <name type="scientific">Planomonospora sphaerica</name>
    <dbReference type="NCBI Taxonomy" id="161355"/>
    <lineage>
        <taxon>Bacteria</taxon>
        <taxon>Bacillati</taxon>
        <taxon>Actinomycetota</taxon>
        <taxon>Actinomycetes</taxon>
        <taxon>Streptosporangiales</taxon>
        <taxon>Streptosporangiaceae</taxon>
        <taxon>Planomonospora</taxon>
    </lineage>
</organism>
<dbReference type="OrthoDB" id="9763697at2"/>
<comment type="caution">
    <text evidence="3">The sequence shown here is derived from an EMBL/GenBank/DDBJ whole genome shotgun (WGS) entry which is preliminary data.</text>
</comment>
<dbReference type="InterPro" id="IPR025406">
    <property type="entry name" value="DUF4132"/>
</dbReference>
<reference evidence="4" key="2">
    <citation type="submission" date="2016-04" db="EMBL/GenBank/DDBJ databases">
        <title>Planomonospora sphaerica JCM9374 whole genome shotgun sequence.</title>
        <authorList>
            <person name="Suzuki T."/>
            <person name="Dohra H."/>
            <person name="Kodani S."/>
        </authorList>
    </citation>
    <scope>NUCLEOTIDE SEQUENCE [LARGE SCALE GENOMIC DNA]</scope>
    <source>
        <strain evidence="4">JCM 9374</strain>
    </source>
</reference>
<protein>
    <submittedName>
        <fullName evidence="3">HEAT repeat-containing protein</fullName>
    </submittedName>
</protein>
<evidence type="ECO:0000313" key="4">
    <source>
        <dbReference type="Proteomes" id="UP000077701"/>
    </source>
</evidence>
<dbReference type="AlphaFoldDB" id="A0A171DP94"/>
<evidence type="ECO:0000259" key="1">
    <source>
        <dbReference type="Pfam" id="PF13569"/>
    </source>
</evidence>
<dbReference type="Pfam" id="PF13569">
    <property type="entry name" value="DUF4132"/>
    <property type="match status" value="1"/>
</dbReference>
<evidence type="ECO:0000259" key="2">
    <source>
        <dbReference type="Pfam" id="PF24879"/>
    </source>
</evidence>
<reference evidence="3 4" key="1">
    <citation type="journal article" date="2016" name="Genome Announc.">
        <title>Draft Genome Sequence of Planomonospora sphaerica JCM9374, a Rare Actinomycete.</title>
        <authorList>
            <person name="Dohra H."/>
            <person name="Suzuki T."/>
            <person name="Inoue Y."/>
            <person name="Kodani S."/>
        </authorList>
    </citation>
    <scope>NUCLEOTIDE SEQUENCE [LARGE SCALE GENOMIC DNA]</scope>
    <source>
        <strain evidence="3 4">JCM 9374</strain>
    </source>
</reference>
<name>A0A171DP94_9ACTN</name>
<feature type="domain" description="DUF7737" evidence="2">
    <location>
        <begin position="692"/>
        <end position="795"/>
    </location>
</feature>
<dbReference type="EMBL" id="BDCX01000020">
    <property type="protein sequence ID" value="GAT70878.1"/>
    <property type="molecule type" value="Genomic_DNA"/>
</dbReference>
<keyword evidence="4" id="KW-1185">Reference proteome</keyword>
<dbReference type="Pfam" id="PF24879">
    <property type="entry name" value="DUF7737"/>
    <property type="match status" value="1"/>
</dbReference>
<feature type="domain" description="DUF4132" evidence="1">
    <location>
        <begin position="397"/>
        <end position="575"/>
    </location>
</feature>
<accession>A0A171DP94</accession>
<dbReference type="Proteomes" id="UP000077701">
    <property type="component" value="Unassembled WGS sequence"/>
</dbReference>
<dbReference type="InterPro" id="IPR056639">
    <property type="entry name" value="DUF7737"/>
</dbReference>
<evidence type="ECO:0000313" key="3">
    <source>
        <dbReference type="EMBL" id="GAT70878.1"/>
    </source>
</evidence>
<dbReference type="STRING" id="161355.PS9374_06566"/>